<evidence type="ECO:0000313" key="2">
    <source>
        <dbReference type="EMBL" id="CAF1652592.1"/>
    </source>
</evidence>
<dbReference type="InterPro" id="IPR027417">
    <property type="entry name" value="P-loop_NTPase"/>
</dbReference>
<dbReference type="Proteomes" id="UP000663870">
    <property type="component" value="Unassembled WGS sequence"/>
</dbReference>
<dbReference type="EMBL" id="CAJNOH010009161">
    <property type="protein sequence ID" value="CAF1493678.1"/>
    <property type="molecule type" value="Genomic_DNA"/>
</dbReference>
<dbReference type="AlphaFoldDB" id="A0A816EZE7"/>
<dbReference type="Gene3D" id="3.40.50.300">
    <property type="entry name" value="P-loop containing nucleotide triphosphate hydrolases"/>
    <property type="match status" value="1"/>
</dbReference>
<protein>
    <submittedName>
        <fullName evidence="2">Uncharacterized protein</fullName>
    </submittedName>
</protein>
<proteinExistence type="predicted"/>
<accession>A0A816EZE7</accession>
<reference evidence="2" key="1">
    <citation type="submission" date="2021-02" db="EMBL/GenBank/DDBJ databases">
        <authorList>
            <person name="Nowell W R."/>
        </authorList>
    </citation>
    <scope>NUCLEOTIDE SEQUENCE</scope>
</reference>
<evidence type="ECO:0000313" key="3">
    <source>
        <dbReference type="Proteomes" id="UP000663870"/>
    </source>
</evidence>
<sequence>MFCWSRMKTKKLNLRRKVVIIGDRGCGKSSLQRAISGEQWSDEYIEMPLSPKILNFPLCNRNTVSVFLVRIRYVPRPRARSRYH</sequence>
<gene>
    <name evidence="2" type="ORF">JXQ802_LOCUS54800</name>
    <name evidence="1" type="ORF">PYM288_LOCUS38307</name>
</gene>
<dbReference type="EMBL" id="CAJNOL010010912">
    <property type="protein sequence ID" value="CAF1652592.1"/>
    <property type="molecule type" value="Genomic_DNA"/>
</dbReference>
<evidence type="ECO:0000313" key="1">
    <source>
        <dbReference type="EMBL" id="CAF1493678.1"/>
    </source>
</evidence>
<organism evidence="2 3">
    <name type="scientific">Rotaria sordida</name>
    <dbReference type="NCBI Taxonomy" id="392033"/>
    <lineage>
        <taxon>Eukaryota</taxon>
        <taxon>Metazoa</taxon>
        <taxon>Spiralia</taxon>
        <taxon>Gnathifera</taxon>
        <taxon>Rotifera</taxon>
        <taxon>Eurotatoria</taxon>
        <taxon>Bdelloidea</taxon>
        <taxon>Philodinida</taxon>
        <taxon>Philodinidae</taxon>
        <taxon>Rotaria</taxon>
    </lineage>
</organism>
<dbReference type="Proteomes" id="UP000663854">
    <property type="component" value="Unassembled WGS sequence"/>
</dbReference>
<keyword evidence="3" id="KW-1185">Reference proteome</keyword>
<dbReference type="SUPFAM" id="SSF52540">
    <property type="entry name" value="P-loop containing nucleoside triphosphate hydrolases"/>
    <property type="match status" value="1"/>
</dbReference>
<name>A0A816EZE7_9BILA</name>
<comment type="caution">
    <text evidence="2">The sequence shown here is derived from an EMBL/GenBank/DDBJ whole genome shotgun (WGS) entry which is preliminary data.</text>
</comment>